<proteinExistence type="predicted"/>
<dbReference type="EMBL" id="CM039430">
    <property type="protein sequence ID" value="KAI4346221.1"/>
    <property type="molecule type" value="Genomic_DNA"/>
</dbReference>
<comment type="caution">
    <text evidence="1">The sequence shown here is derived from an EMBL/GenBank/DDBJ whole genome shotgun (WGS) entry which is preliminary data.</text>
</comment>
<name>A0ACB9PCZ5_BAUVA</name>
<evidence type="ECO:0000313" key="2">
    <source>
        <dbReference type="Proteomes" id="UP000828941"/>
    </source>
</evidence>
<organism evidence="1 2">
    <name type="scientific">Bauhinia variegata</name>
    <name type="common">Purple orchid tree</name>
    <name type="synonym">Phanera variegata</name>
    <dbReference type="NCBI Taxonomy" id="167791"/>
    <lineage>
        <taxon>Eukaryota</taxon>
        <taxon>Viridiplantae</taxon>
        <taxon>Streptophyta</taxon>
        <taxon>Embryophyta</taxon>
        <taxon>Tracheophyta</taxon>
        <taxon>Spermatophyta</taxon>
        <taxon>Magnoliopsida</taxon>
        <taxon>eudicotyledons</taxon>
        <taxon>Gunneridae</taxon>
        <taxon>Pentapetalae</taxon>
        <taxon>rosids</taxon>
        <taxon>fabids</taxon>
        <taxon>Fabales</taxon>
        <taxon>Fabaceae</taxon>
        <taxon>Cercidoideae</taxon>
        <taxon>Cercideae</taxon>
        <taxon>Bauhiniinae</taxon>
        <taxon>Bauhinia</taxon>
    </lineage>
</organism>
<keyword evidence="2" id="KW-1185">Reference proteome</keyword>
<accession>A0ACB9PCZ5</accession>
<protein>
    <submittedName>
        <fullName evidence="1">Uncharacterized protein</fullName>
    </submittedName>
</protein>
<gene>
    <name evidence="1" type="ORF">L6164_013290</name>
</gene>
<sequence>MIARGTSPITPKARATFASDHEVDRVGVTYPSGYAYYDNLSLEDAPSTSNLSSAWWISKEVIKTDSLLNVEGLWFIKDTLFVCLVHTFDVEAYPLRFGICEASTPPFQAPNPSIELVNVDIASPSLVPSSEPMPLDAADLPPSTQSSFGATPTKMPPASLNYPLEGVGVDDSAVPKANLPFGGAAAPFVVNNLVAPIEKSDAPSKAGDPSVGQLGVLPLLEGFSPLNPTTLVVKFQHVHLDDGLRATKDVTEERASVGKEKVTAANQKAIAVEEGLLQLKNTFSQDELAAATSYLKVGWDKVSSNPNDEDNPDLSFPISDVDGGSDGEGNM</sequence>
<evidence type="ECO:0000313" key="1">
    <source>
        <dbReference type="EMBL" id="KAI4346221.1"/>
    </source>
</evidence>
<reference evidence="1 2" key="1">
    <citation type="journal article" date="2022" name="DNA Res.">
        <title>Chromosomal-level genome assembly of the orchid tree Bauhinia variegata (Leguminosae; Cercidoideae) supports the allotetraploid origin hypothesis of Bauhinia.</title>
        <authorList>
            <person name="Zhong Y."/>
            <person name="Chen Y."/>
            <person name="Zheng D."/>
            <person name="Pang J."/>
            <person name="Liu Y."/>
            <person name="Luo S."/>
            <person name="Meng S."/>
            <person name="Qian L."/>
            <person name="Wei D."/>
            <person name="Dai S."/>
            <person name="Zhou R."/>
        </authorList>
    </citation>
    <scope>NUCLEOTIDE SEQUENCE [LARGE SCALE GENOMIC DNA]</scope>
    <source>
        <strain evidence="1">BV-YZ2020</strain>
    </source>
</reference>
<dbReference type="Proteomes" id="UP000828941">
    <property type="component" value="Chromosome 5"/>
</dbReference>